<evidence type="ECO:0000313" key="2">
    <source>
        <dbReference type="WBParaSite" id="ALUE_0000024401-mRNA-1"/>
    </source>
</evidence>
<accession>A0A0M3HFE9</accession>
<evidence type="ECO:0000313" key="1">
    <source>
        <dbReference type="Proteomes" id="UP000036681"/>
    </source>
</evidence>
<protein>
    <submittedName>
        <fullName evidence="2">Actin-related protein 2/3 complex subunit 4</fullName>
    </submittedName>
</protein>
<dbReference type="AlphaFoldDB" id="A0A0M3HFE9"/>
<sequence length="76" mass="8977">MEIYMDHTAFLMNNVLLKMEQPFLFAVKLTLGERYTDNMDHIYKIVIHLIIQKMEEACKDEFKRLQNNGSLANGQQ</sequence>
<dbReference type="WBParaSite" id="ALUE_0000024401-mRNA-1">
    <property type="protein sequence ID" value="ALUE_0000024401-mRNA-1"/>
    <property type="gene ID" value="ALUE_0000024401"/>
</dbReference>
<keyword evidence="1" id="KW-1185">Reference proteome</keyword>
<reference evidence="2" key="1">
    <citation type="submission" date="2017-02" db="UniProtKB">
        <authorList>
            <consortium name="WormBaseParasite"/>
        </authorList>
    </citation>
    <scope>IDENTIFICATION</scope>
</reference>
<organism evidence="1 2">
    <name type="scientific">Ascaris lumbricoides</name>
    <name type="common">Giant roundworm</name>
    <dbReference type="NCBI Taxonomy" id="6252"/>
    <lineage>
        <taxon>Eukaryota</taxon>
        <taxon>Metazoa</taxon>
        <taxon>Ecdysozoa</taxon>
        <taxon>Nematoda</taxon>
        <taxon>Chromadorea</taxon>
        <taxon>Rhabditida</taxon>
        <taxon>Spirurina</taxon>
        <taxon>Ascaridomorpha</taxon>
        <taxon>Ascaridoidea</taxon>
        <taxon>Ascarididae</taxon>
        <taxon>Ascaris</taxon>
    </lineage>
</organism>
<proteinExistence type="predicted"/>
<name>A0A0M3HFE9_ASCLU</name>
<dbReference type="Proteomes" id="UP000036681">
    <property type="component" value="Unplaced"/>
</dbReference>